<organism evidence="3 4">
    <name type="scientific">Nyssa sinensis</name>
    <dbReference type="NCBI Taxonomy" id="561372"/>
    <lineage>
        <taxon>Eukaryota</taxon>
        <taxon>Viridiplantae</taxon>
        <taxon>Streptophyta</taxon>
        <taxon>Embryophyta</taxon>
        <taxon>Tracheophyta</taxon>
        <taxon>Spermatophyta</taxon>
        <taxon>Magnoliopsida</taxon>
        <taxon>eudicotyledons</taxon>
        <taxon>Gunneridae</taxon>
        <taxon>Pentapetalae</taxon>
        <taxon>asterids</taxon>
        <taxon>Cornales</taxon>
        <taxon>Nyssaceae</taxon>
        <taxon>Nyssa</taxon>
    </lineage>
</organism>
<feature type="region of interest" description="Disordered" evidence="2">
    <location>
        <begin position="1"/>
        <end position="23"/>
    </location>
</feature>
<dbReference type="Gene3D" id="1.10.287.1490">
    <property type="match status" value="1"/>
</dbReference>
<proteinExistence type="predicted"/>
<keyword evidence="1" id="KW-0175">Coiled coil</keyword>
<feature type="coiled-coil region" evidence="1">
    <location>
        <begin position="79"/>
        <end position="183"/>
    </location>
</feature>
<dbReference type="SUPFAM" id="SSF57997">
    <property type="entry name" value="Tropomyosin"/>
    <property type="match status" value="1"/>
</dbReference>
<dbReference type="AlphaFoldDB" id="A0A5J5C807"/>
<dbReference type="Proteomes" id="UP000325577">
    <property type="component" value="Linkage Group LG0"/>
</dbReference>
<evidence type="ECO:0000313" key="3">
    <source>
        <dbReference type="EMBL" id="KAA8550110.1"/>
    </source>
</evidence>
<name>A0A5J5C807_9ASTE</name>
<reference evidence="3 4" key="1">
    <citation type="submission" date="2019-09" db="EMBL/GenBank/DDBJ databases">
        <title>A chromosome-level genome assembly of the Chinese tupelo Nyssa sinensis.</title>
        <authorList>
            <person name="Yang X."/>
            <person name="Kang M."/>
            <person name="Yang Y."/>
            <person name="Xiong H."/>
            <person name="Wang M."/>
            <person name="Zhang Z."/>
            <person name="Wang Z."/>
            <person name="Wu H."/>
            <person name="Ma T."/>
            <person name="Liu J."/>
            <person name="Xi Z."/>
        </authorList>
    </citation>
    <scope>NUCLEOTIDE SEQUENCE [LARGE SCALE GENOMIC DNA]</scope>
    <source>
        <strain evidence="3">J267</strain>
        <tissue evidence="3">Leaf</tissue>
    </source>
</reference>
<feature type="region of interest" description="Disordered" evidence="2">
    <location>
        <begin position="245"/>
        <end position="273"/>
    </location>
</feature>
<feature type="compositionally biased region" description="Polar residues" evidence="2">
    <location>
        <begin position="1"/>
        <end position="18"/>
    </location>
</feature>
<evidence type="ECO:0000256" key="2">
    <source>
        <dbReference type="SAM" id="MobiDB-lite"/>
    </source>
</evidence>
<accession>A0A5J5C807</accession>
<sequence length="273" mass="29538">MAASTCPTSTQGGSSSGHLNPAEAASGSKAIKVALKMGLPSSFQKKDSRQILGELMTGYVRGIGAMGLLMDRFAEAGKAASFQDELKKVQAELNTAQSEVRKTQAELKMANSNLTHVETKLRVSDADLGAAKARVMSLETKCKALQSEKVSLGQKLGVMIEQRDTFRQKIEEQKKKVQDTEVAAARRLEEVEKATQEATKAGMMDLVNSMGRELVDSGYLLCRKKIQKLYPNLDISCLDDVEVESLPSSPNPPDVEGFVEVVPPLSSIPPKPK</sequence>
<evidence type="ECO:0000313" key="4">
    <source>
        <dbReference type="Proteomes" id="UP000325577"/>
    </source>
</evidence>
<protein>
    <submittedName>
        <fullName evidence="3">Uncharacterized protein</fullName>
    </submittedName>
</protein>
<evidence type="ECO:0000256" key="1">
    <source>
        <dbReference type="SAM" id="Coils"/>
    </source>
</evidence>
<dbReference type="EMBL" id="CM018031">
    <property type="protein sequence ID" value="KAA8550110.1"/>
    <property type="molecule type" value="Genomic_DNA"/>
</dbReference>
<keyword evidence="4" id="KW-1185">Reference proteome</keyword>
<gene>
    <name evidence="3" type="ORF">F0562_001794</name>
</gene>